<dbReference type="EMBL" id="CP005748">
    <property type="protein sequence ID" value="AHH11252.1"/>
    <property type="molecule type" value="Genomic_DNA"/>
</dbReference>
<gene>
    <name evidence="1" type="ORF">BCO_0900067</name>
</gene>
<name>W5SWJ0_9SPIR</name>
<accession>W5SWJ0</accession>
<keyword evidence="1" id="KW-0614">Plasmid</keyword>
<dbReference type="AlphaFoldDB" id="W5SWJ0"/>
<evidence type="ECO:0000313" key="1">
    <source>
        <dbReference type="EMBL" id="AHH11252.1"/>
    </source>
</evidence>
<sequence length="77" mass="8969">MSLYLRDIVKGNMQYMKINIKNIRLKSICATLFISLFFSCNSGVIEELEKQRDSILSISNLRQGFLDIFASFSDIYY</sequence>
<dbReference type="HOGENOM" id="CLU_054711_6_1_12"/>
<protein>
    <recommendedName>
        <fullName evidence="2">Variable outer membrane protein</fullName>
    </recommendedName>
</protein>
<reference evidence="1" key="1">
    <citation type="submission" date="2013-04" db="EMBL/GenBank/DDBJ databases">
        <title>Comparative Genomics of Relapsing Fever Spirochetes.</title>
        <authorList>
            <person name="Schwan T.G."/>
            <person name="Raffel S.J."/>
            <person name="Porcella S.F."/>
            <person name="Martens C.A."/>
            <person name="Bruno D.P."/>
            <person name="Ricklefs S.M."/>
            <person name="Barbian K.B."/>
        </authorList>
    </citation>
    <scope>NUCLEOTIDE SEQUENCE</scope>
    <source>
        <strain evidence="1">Co53</strain>
        <plasmid evidence="1">unnamed</plasmid>
    </source>
</reference>
<evidence type="ECO:0008006" key="2">
    <source>
        <dbReference type="Google" id="ProtNLM"/>
    </source>
</evidence>
<proteinExistence type="predicted"/>
<organism evidence="1">
    <name type="scientific">Borrelia coriaceae ATCC 43381</name>
    <dbReference type="NCBI Taxonomy" id="1408429"/>
    <lineage>
        <taxon>Bacteria</taxon>
        <taxon>Pseudomonadati</taxon>
        <taxon>Spirochaetota</taxon>
        <taxon>Spirochaetia</taxon>
        <taxon>Spirochaetales</taxon>
        <taxon>Borreliaceae</taxon>
        <taxon>Borrelia</taxon>
    </lineage>
</organism>
<geneLocation type="plasmid" evidence="1">
    <name>unnamed</name>
</geneLocation>